<evidence type="ECO:0000259" key="7">
    <source>
        <dbReference type="Pfam" id="PF00329"/>
    </source>
</evidence>
<dbReference type="PANTHER" id="PTHR10884">
    <property type="entry name" value="NADH DEHYDROGENASE UBIQUINONE IRON-SULFUR PROTEIN 3"/>
    <property type="match status" value="1"/>
</dbReference>
<feature type="domain" description="NADH:ubiquinone oxidoreductase 30kDa subunit" evidence="7">
    <location>
        <begin position="27"/>
        <end position="148"/>
    </location>
</feature>
<dbReference type="PROSITE" id="PS00542">
    <property type="entry name" value="COMPLEX1_30K"/>
    <property type="match status" value="1"/>
</dbReference>
<gene>
    <name evidence="3" type="primary">nuoC</name>
    <name evidence="8" type="ORF">MOX91_05050</name>
</gene>
<dbReference type="Pfam" id="PF00329">
    <property type="entry name" value="Complex1_30kDa"/>
    <property type="match status" value="1"/>
</dbReference>
<proteinExistence type="inferred from homology"/>
<dbReference type="InterPro" id="IPR010218">
    <property type="entry name" value="NADH_DH_suC"/>
</dbReference>
<sequence length="197" mass="22393">MNADEILTKMPFLKVREGGRDGIAAFDCPPQNLKEAVSVLKSDFSFDSLCDIASVDMGEDAPRRFGCVYHFYSMKGKYYLRLASFAESAETPKLQSISDIFANANWFEREAFDMMGIIFEGHPDLRRILMWDKYEWHPLRKDFPLAGRESTLPDTYEDAVGDDPMFVKPAPMEGGPFHSEPGAKFAACKEPRSREQK</sequence>
<feature type="region of interest" description="Disordered" evidence="6">
    <location>
        <begin position="170"/>
        <end position="197"/>
    </location>
</feature>
<keyword evidence="3" id="KW-0472">Membrane</keyword>
<dbReference type="Proteomes" id="UP001275932">
    <property type="component" value="Unassembled WGS sequence"/>
</dbReference>
<keyword evidence="3" id="KW-1003">Cell membrane</keyword>
<dbReference type="HAMAP" id="MF_01357">
    <property type="entry name" value="NDH1_NuoC"/>
    <property type="match status" value="1"/>
</dbReference>
<dbReference type="InterPro" id="IPR001268">
    <property type="entry name" value="NADH_UbQ_OxRdtase_30kDa_su"/>
</dbReference>
<evidence type="ECO:0000256" key="6">
    <source>
        <dbReference type="SAM" id="MobiDB-lite"/>
    </source>
</evidence>
<comment type="catalytic activity">
    <reaction evidence="3 5">
        <text>a quinone + NADH + 5 H(+)(in) = a quinol + NAD(+) + 4 H(+)(out)</text>
        <dbReference type="Rhea" id="RHEA:57888"/>
        <dbReference type="ChEBI" id="CHEBI:15378"/>
        <dbReference type="ChEBI" id="CHEBI:24646"/>
        <dbReference type="ChEBI" id="CHEBI:57540"/>
        <dbReference type="ChEBI" id="CHEBI:57945"/>
        <dbReference type="ChEBI" id="CHEBI:132124"/>
    </reaction>
</comment>
<feature type="compositionally biased region" description="Basic and acidic residues" evidence="6">
    <location>
        <begin position="187"/>
        <end position="197"/>
    </location>
</feature>
<dbReference type="InterPro" id="IPR020396">
    <property type="entry name" value="NADH_UbQ_OxRdtase_CS"/>
</dbReference>
<dbReference type="EMBL" id="JALBUT010000005">
    <property type="protein sequence ID" value="MDX8415547.1"/>
    <property type="molecule type" value="Genomic_DNA"/>
</dbReference>
<reference evidence="8 9" key="1">
    <citation type="submission" date="2022-03" db="EMBL/GenBank/DDBJ databases">
        <title>Novel taxa within the pig intestine.</title>
        <authorList>
            <person name="Wylensek D."/>
            <person name="Bishof K."/>
            <person name="Afrizal A."/>
            <person name="Clavel T."/>
        </authorList>
    </citation>
    <scope>NUCLEOTIDE SEQUENCE [LARGE SCALE GENOMIC DNA]</scope>
    <source>
        <strain evidence="8 9">CLA-KB-P66</strain>
    </source>
</reference>
<accession>A0ABU4WG66</accession>
<comment type="similarity">
    <text evidence="1 3 4">Belongs to the complex I 30 kDa subunit family.</text>
</comment>
<name>A0ABU4WG66_9BACT</name>
<keyword evidence="2 3" id="KW-0813">Transport</keyword>
<evidence type="ECO:0000313" key="9">
    <source>
        <dbReference type="Proteomes" id="UP001275932"/>
    </source>
</evidence>
<comment type="caution">
    <text evidence="8">The sequence shown here is derived from an EMBL/GenBank/DDBJ whole genome shotgun (WGS) entry which is preliminary data.</text>
</comment>
<keyword evidence="3" id="KW-0830">Ubiquinone</keyword>
<keyword evidence="9" id="KW-1185">Reference proteome</keyword>
<evidence type="ECO:0000256" key="1">
    <source>
        <dbReference type="ARBA" id="ARBA00007569"/>
    </source>
</evidence>
<keyword evidence="3 4" id="KW-1278">Translocase</keyword>
<evidence type="ECO:0000256" key="2">
    <source>
        <dbReference type="ARBA" id="ARBA00022448"/>
    </source>
</evidence>
<dbReference type="RefSeq" id="WP_370396994.1">
    <property type="nucleotide sequence ID" value="NZ_JALBUT010000005.1"/>
</dbReference>
<dbReference type="PANTHER" id="PTHR10884:SF14">
    <property type="entry name" value="NADH DEHYDROGENASE [UBIQUINONE] IRON-SULFUR PROTEIN 3, MITOCHONDRIAL"/>
    <property type="match status" value="1"/>
</dbReference>
<evidence type="ECO:0000256" key="3">
    <source>
        <dbReference type="HAMAP-Rule" id="MF_01357"/>
    </source>
</evidence>
<comment type="subunit">
    <text evidence="3">NDH-1 is composed of 14 different subunits. Subunits NuoB, C, D, E, F, and G constitute the peripheral sector of the complex.</text>
</comment>
<dbReference type="EC" id="7.1.1.-" evidence="3"/>
<evidence type="ECO:0000256" key="5">
    <source>
        <dbReference type="RuleBase" id="RU003582"/>
    </source>
</evidence>
<dbReference type="InterPro" id="IPR037232">
    <property type="entry name" value="NADH_quin_OxRdtase_su_C/D-like"/>
</dbReference>
<evidence type="ECO:0000313" key="8">
    <source>
        <dbReference type="EMBL" id="MDX8415547.1"/>
    </source>
</evidence>
<comment type="subcellular location">
    <subcellularLocation>
        <location evidence="3">Cell membrane</location>
        <topology evidence="3">Peripheral membrane protein</topology>
        <orientation evidence="3">Cytoplasmic side</orientation>
    </subcellularLocation>
</comment>
<keyword evidence="3 4" id="KW-0520">NAD</keyword>
<comment type="function">
    <text evidence="3">NDH-1 shuttles electrons from NADH, via FMN and iron-sulfur (Fe-S) centers, to quinones in the respiratory chain. The immediate electron acceptor for the enzyme in this species is believed to be ubiquinone. Couples the redox reaction to proton translocation (for every two electrons transferred, four hydrogen ions are translocated across the cytoplasmic membrane), and thus conserves the redox energy in a proton gradient.</text>
</comment>
<dbReference type="Gene3D" id="3.30.460.80">
    <property type="entry name" value="NADH:ubiquinone oxidoreductase, 30kDa subunit"/>
    <property type="match status" value="1"/>
</dbReference>
<dbReference type="SUPFAM" id="SSF143243">
    <property type="entry name" value="Nqo5-like"/>
    <property type="match status" value="1"/>
</dbReference>
<evidence type="ECO:0000256" key="4">
    <source>
        <dbReference type="RuleBase" id="RU003456"/>
    </source>
</evidence>
<keyword evidence="3 5" id="KW-0874">Quinone</keyword>
<protein>
    <recommendedName>
        <fullName evidence="3">NADH-quinone oxidoreductase subunit C</fullName>
        <ecNumber evidence="3">7.1.1.-</ecNumber>
    </recommendedName>
    <alternativeName>
        <fullName evidence="3">NADH dehydrogenase I subunit C</fullName>
    </alternativeName>
    <alternativeName>
        <fullName evidence="3">NDH-1 subunit C</fullName>
    </alternativeName>
</protein>
<organism evidence="8 9">
    <name type="scientific">Intestinicryptomonas porci</name>
    <dbReference type="NCBI Taxonomy" id="2926320"/>
    <lineage>
        <taxon>Bacteria</taxon>
        <taxon>Pseudomonadati</taxon>
        <taxon>Verrucomicrobiota</taxon>
        <taxon>Opitutia</taxon>
        <taxon>Opitutales</taxon>
        <taxon>Intestinicryptomonaceae</taxon>
        <taxon>Intestinicryptomonas</taxon>
    </lineage>
</organism>